<dbReference type="PANTHER" id="PTHR36206">
    <property type="entry name" value="ASPERCRYPTIN BIOSYNTHESIS CLUSTER-SPECIFIC TRANSCRIPTION REGULATOR ATNN-RELATED"/>
    <property type="match status" value="1"/>
</dbReference>
<feature type="compositionally biased region" description="Low complexity" evidence="7">
    <location>
        <begin position="28"/>
        <end position="38"/>
    </location>
</feature>
<dbReference type="OrthoDB" id="3995424at2759"/>
<dbReference type="PANTHER" id="PTHR36206:SF13">
    <property type="entry name" value="TRANSCRIPTIONAL REGULATORY PROTEIN MOC3"/>
    <property type="match status" value="1"/>
</dbReference>
<feature type="domain" description="Zn(2)-C6 fungal-type" evidence="8">
    <location>
        <begin position="168"/>
        <end position="196"/>
    </location>
</feature>
<protein>
    <recommendedName>
        <fullName evidence="8">Zn(2)-C6 fungal-type domain-containing protein</fullName>
    </recommendedName>
</protein>
<sequence length="313" mass="34928">MSVEQSPNPSNTTPVTLPSISNLTASLTASATESSSPSVYAQLRSHASSASLSGDPFNHSNSSSHIDVRKEVQLPPLSAILNPEVAQPPRSHANSFSVPGGYRPSFEVPPVPYPHHPARHHSFPTYPIDTSPTPVFELGSAVHEESPEPQPDDKDRRKRVVRKRTRTGCLTCRRRRIKCDERKPFCYNCEKSRKVCAGYEQVPYGSRRYRYMPQPKPQEIHNDHEMQSSPISATSPPMNFPRHPDSSLVSQAPRPSVFPLAKHNSFPPQQIRPSVAPFYQPYAQPATQYSPQYGGRPLIYPQYSGQPHPSHPQ</sequence>
<evidence type="ECO:0000256" key="7">
    <source>
        <dbReference type="SAM" id="MobiDB-lite"/>
    </source>
</evidence>
<organism evidence="9 10">
    <name type="scientific">Ogataea philodendri</name>
    <dbReference type="NCBI Taxonomy" id="1378263"/>
    <lineage>
        <taxon>Eukaryota</taxon>
        <taxon>Fungi</taxon>
        <taxon>Dikarya</taxon>
        <taxon>Ascomycota</taxon>
        <taxon>Saccharomycotina</taxon>
        <taxon>Pichiomycetes</taxon>
        <taxon>Pichiales</taxon>
        <taxon>Pichiaceae</taxon>
        <taxon>Ogataea</taxon>
    </lineage>
</organism>
<evidence type="ECO:0000256" key="1">
    <source>
        <dbReference type="ARBA" id="ARBA00022723"/>
    </source>
</evidence>
<evidence type="ECO:0000313" key="10">
    <source>
        <dbReference type="Proteomes" id="UP000769157"/>
    </source>
</evidence>
<dbReference type="AlphaFoldDB" id="A0A9P8T344"/>
<evidence type="ECO:0000256" key="2">
    <source>
        <dbReference type="ARBA" id="ARBA00022833"/>
    </source>
</evidence>
<dbReference type="SUPFAM" id="SSF57701">
    <property type="entry name" value="Zn2/Cys6 DNA-binding domain"/>
    <property type="match status" value="1"/>
</dbReference>
<dbReference type="GeneID" id="70236985"/>
<dbReference type="InterPro" id="IPR001138">
    <property type="entry name" value="Zn2Cys6_DnaBD"/>
</dbReference>
<dbReference type="GO" id="GO:0008270">
    <property type="term" value="F:zinc ion binding"/>
    <property type="evidence" value="ECO:0007669"/>
    <property type="project" value="InterPro"/>
</dbReference>
<feature type="compositionally biased region" description="Polar residues" evidence="7">
    <location>
        <begin position="45"/>
        <end position="65"/>
    </location>
</feature>
<evidence type="ECO:0000256" key="3">
    <source>
        <dbReference type="ARBA" id="ARBA00023015"/>
    </source>
</evidence>
<keyword evidence="1" id="KW-0479">Metal-binding</keyword>
<evidence type="ECO:0000256" key="4">
    <source>
        <dbReference type="ARBA" id="ARBA00023125"/>
    </source>
</evidence>
<dbReference type="CDD" id="cd00067">
    <property type="entry name" value="GAL4"/>
    <property type="match status" value="1"/>
</dbReference>
<keyword evidence="4" id="KW-0238">DNA-binding</keyword>
<gene>
    <name evidence="9" type="ORF">OGAPHI_005021</name>
</gene>
<dbReference type="Proteomes" id="UP000769157">
    <property type="component" value="Unassembled WGS sequence"/>
</dbReference>
<dbReference type="PROSITE" id="PS50048">
    <property type="entry name" value="ZN2_CY6_FUNGAL_2"/>
    <property type="match status" value="1"/>
</dbReference>
<dbReference type="InterPro" id="IPR036864">
    <property type="entry name" value="Zn2-C6_fun-type_DNA-bd_sf"/>
</dbReference>
<keyword evidence="3" id="KW-0805">Transcription regulation</keyword>
<feature type="region of interest" description="Disordered" evidence="7">
    <location>
        <begin position="222"/>
        <end position="313"/>
    </location>
</feature>
<dbReference type="Pfam" id="PF00172">
    <property type="entry name" value="Zn_clus"/>
    <property type="match status" value="1"/>
</dbReference>
<dbReference type="RefSeq" id="XP_046059956.1">
    <property type="nucleotide sequence ID" value="XM_046206163.1"/>
</dbReference>
<dbReference type="Gene3D" id="4.10.240.10">
    <property type="entry name" value="Zn(2)-C6 fungal-type DNA-binding domain"/>
    <property type="match status" value="1"/>
</dbReference>
<reference evidence="9" key="1">
    <citation type="journal article" date="2021" name="Open Biol.">
        <title>Shared evolutionary footprints suggest mitochondrial oxidative damage underlies multiple complex I losses in fungi.</title>
        <authorList>
            <person name="Schikora-Tamarit M.A."/>
            <person name="Marcet-Houben M."/>
            <person name="Nosek J."/>
            <person name="Gabaldon T."/>
        </authorList>
    </citation>
    <scope>NUCLEOTIDE SEQUENCE</scope>
    <source>
        <strain evidence="9">CBS6075</strain>
    </source>
</reference>
<dbReference type="InterPro" id="IPR052360">
    <property type="entry name" value="Transcr_Regulatory_Proteins"/>
</dbReference>
<feature type="compositionally biased region" description="Polar residues" evidence="7">
    <location>
        <begin position="303"/>
        <end position="313"/>
    </location>
</feature>
<feature type="region of interest" description="Disordered" evidence="7">
    <location>
        <begin position="28"/>
        <end position="71"/>
    </location>
</feature>
<reference evidence="9" key="2">
    <citation type="submission" date="2021-01" db="EMBL/GenBank/DDBJ databases">
        <authorList>
            <person name="Schikora-Tamarit M.A."/>
        </authorList>
    </citation>
    <scope>NUCLEOTIDE SEQUENCE</scope>
    <source>
        <strain evidence="9">CBS6075</strain>
    </source>
</reference>
<feature type="region of interest" description="Disordered" evidence="7">
    <location>
        <begin position="79"/>
        <end position="98"/>
    </location>
</feature>
<keyword evidence="5" id="KW-0804">Transcription</keyword>
<dbReference type="GO" id="GO:0003677">
    <property type="term" value="F:DNA binding"/>
    <property type="evidence" value="ECO:0007669"/>
    <property type="project" value="UniProtKB-KW"/>
</dbReference>
<comment type="caution">
    <text evidence="9">The sequence shown here is derived from an EMBL/GenBank/DDBJ whole genome shotgun (WGS) entry which is preliminary data.</text>
</comment>
<evidence type="ECO:0000256" key="6">
    <source>
        <dbReference type="ARBA" id="ARBA00023242"/>
    </source>
</evidence>
<dbReference type="PROSITE" id="PS00463">
    <property type="entry name" value="ZN2_CY6_FUNGAL_1"/>
    <property type="match status" value="1"/>
</dbReference>
<accession>A0A9P8T344</accession>
<dbReference type="GO" id="GO:0000981">
    <property type="term" value="F:DNA-binding transcription factor activity, RNA polymerase II-specific"/>
    <property type="evidence" value="ECO:0007669"/>
    <property type="project" value="InterPro"/>
</dbReference>
<dbReference type="EMBL" id="JAEUBE010000366">
    <property type="protein sequence ID" value="KAH3663620.1"/>
    <property type="molecule type" value="Genomic_DNA"/>
</dbReference>
<feature type="compositionally biased region" description="Basic and acidic residues" evidence="7">
    <location>
        <begin position="142"/>
        <end position="155"/>
    </location>
</feature>
<keyword evidence="6" id="KW-0539">Nucleus</keyword>
<evidence type="ECO:0000259" key="8">
    <source>
        <dbReference type="PROSITE" id="PS50048"/>
    </source>
</evidence>
<proteinExistence type="predicted"/>
<keyword evidence="2" id="KW-0862">Zinc</keyword>
<evidence type="ECO:0000256" key="5">
    <source>
        <dbReference type="ARBA" id="ARBA00023163"/>
    </source>
</evidence>
<feature type="region of interest" description="Disordered" evidence="7">
    <location>
        <begin position="141"/>
        <end position="163"/>
    </location>
</feature>
<name>A0A9P8T344_9ASCO</name>
<feature type="compositionally biased region" description="Polar residues" evidence="7">
    <location>
        <begin position="227"/>
        <end position="237"/>
    </location>
</feature>
<evidence type="ECO:0000313" key="9">
    <source>
        <dbReference type="EMBL" id="KAH3663620.1"/>
    </source>
</evidence>
<dbReference type="SMART" id="SM00066">
    <property type="entry name" value="GAL4"/>
    <property type="match status" value="1"/>
</dbReference>
<keyword evidence="10" id="KW-1185">Reference proteome</keyword>